<name>N1RUH1_FUSC4</name>
<dbReference type="Proteomes" id="UP000016929">
    <property type="component" value="Unassembled WGS sequence"/>
</dbReference>
<protein>
    <submittedName>
        <fullName evidence="1">Uncharacterized protein</fullName>
    </submittedName>
</protein>
<reference evidence="2" key="1">
    <citation type="submission" date="2012-09" db="EMBL/GenBank/DDBJ databases">
        <title>Genome sequencing and comparative transcriptomics of race 1 and race 4 of banana pathogen: Fusarium oxysporum f. sp. cubense.</title>
        <authorList>
            <person name="Fang X."/>
            <person name="Huang J."/>
        </authorList>
    </citation>
    <scope>NUCLEOTIDE SEQUENCE [LARGE SCALE GENOMIC DNA]</scope>
    <source>
        <strain evidence="2">race 4</strain>
    </source>
</reference>
<accession>N1RUH1</accession>
<evidence type="ECO:0000313" key="1">
    <source>
        <dbReference type="EMBL" id="EMT67832.1"/>
    </source>
</evidence>
<proteinExistence type="predicted"/>
<evidence type="ECO:0000313" key="2">
    <source>
        <dbReference type="Proteomes" id="UP000016929"/>
    </source>
</evidence>
<sequence length="178" mass="21226">MDFLTRLPFDLRVELLSQIEMGTNMLPLMKTSPPMIPAYCDIRCRFYKALFNECMMQDALAIVFFPSRIVPWTEDSIRLALINNWREGQFADHFKNHDYGQLLFHGRLISIEVLKLDKLSHYEVGRLLSFLRHEATCKFHRQHRGFYNTRDFDKLVSSVYEEPHDWELEGLRAVYDYL</sequence>
<dbReference type="EMBL" id="KB726570">
    <property type="protein sequence ID" value="EMT67832.1"/>
    <property type="molecule type" value="Genomic_DNA"/>
</dbReference>
<dbReference type="AlphaFoldDB" id="N1RUH1"/>
<keyword evidence="2" id="KW-1185">Reference proteome</keyword>
<gene>
    <name evidence="1" type="ORF">FOC4_g10005946</name>
</gene>
<organism evidence="1 2">
    <name type="scientific">Fusarium oxysporum f. sp. cubense (strain race 4)</name>
    <name type="common">Panama disease fungus</name>
    <dbReference type="NCBI Taxonomy" id="2502994"/>
    <lineage>
        <taxon>Eukaryota</taxon>
        <taxon>Fungi</taxon>
        <taxon>Dikarya</taxon>
        <taxon>Ascomycota</taxon>
        <taxon>Pezizomycotina</taxon>
        <taxon>Sordariomycetes</taxon>
        <taxon>Hypocreomycetidae</taxon>
        <taxon>Hypocreales</taxon>
        <taxon>Nectriaceae</taxon>
        <taxon>Fusarium</taxon>
        <taxon>Fusarium oxysporum species complex</taxon>
    </lineage>
</organism>
<dbReference type="HOGENOM" id="CLU_1510651_0_0_1"/>
<reference evidence="2" key="2">
    <citation type="journal article" date="2014" name="PLoS ONE">
        <title>Genome and Transcriptome Analysis of the Fungal Pathogen Fusarium oxysporum f. sp. cubense Causing Banana Vascular Wilt Disease.</title>
        <authorList>
            <person name="Guo L."/>
            <person name="Han L."/>
            <person name="Yang L."/>
            <person name="Zeng H."/>
            <person name="Fan D."/>
            <person name="Zhu Y."/>
            <person name="Feng Y."/>
            <person name="Wang G."/>
            <person name="Peng C."/>
            <person name="Jiang X."/>
            <person name="Zhou D."/>
            <person name="Ni P."/>
            <person name="Liang C."/>
            <person name="Liu L."/>
            <person name="Wang J."/>
            <person name="Mao C."/>
            <person name="Fang X."/>
            <person name="Peng M."/>
            <person name="Huang J."/>
        </authorList>
    </citation>
    <scope>NUCLEOTIDE SEQUENCE [LARGE SCALE GENOMIC DNA]</scope>
    <source>
        <strain evidence="2">race 4</strain>
    </source>
</reference>